<name>A0A1F6N0H6_9BACT</name>
<comment type="caution">
    <text evidence="1">The sequence shown here is derived from an EMBL/GenBank/DDBJ whole genome shotgun (WGS) entry which is preliminary data.</text>
</comment>
<evidence type="ECO:0000313" key="1">
    <source>
        <dbReference type="EMBL" id="OGH77384.1"/>
    </source>
</evidence>
<organism evidence="1 2">
    <name type="scientific">Candidatus Magasanikbacteria bacterium RIFCSPLOWO2_01_FULL_40_15</name>
    <dbReference type="NCBI Taxonomy" id="1798686"/>
    <lineage>
        <taxon>Bacteria</taxon>
        <taxon>Candidatus Magasanikiibacteriota</taxon>
    </lineage>
</organism>
<reference evidence="1 2" key="1">
    <citation type="journal article" date="2016" name="Nat. Commun.">
        <title>Thousands of microbial genomes shed light on interconnected biogeochemical processes in an aquifer system.</title>
        <authorList>
            <person name="Anantharaman K."/>
            <person name="Brown C.T."/>
            <person name="Hug L.A."/>
            <person name="Sharon I."/>
            <person name="Castelle C.J."/>
            <person name="Probst A.J."/>
            <person name="Thomas B.C."/>
            <person name="Singh A."/>
            <person name="Wilkins M.J."/>
            <person name="Karaoz U."/>
            <person name="Brodie E.L."/>
            <person name="Williams K.H."/>
            <person name="Hubbard S.S."/>
            <person name="Banfield J.F."/>
        </authorList>
    </citation>
    <scope>NUCLEOTIDE SEQUENCE [LARGE SCALE GENOMIC DNA]</scope>
</reference>
<evidence type="ECO:0008006" key="3">
    <source>
        <dbReference type="Google" id="ProtNLM"/>
    </source>
</evidence>
<gene>
    <name evidence="1" type="ORF">A2983_01625</name>
</gene>
<protein>
    <recommendedName>
        <fullName evidence="3">DUF2680 domain-containing protein</fullName>
    </recommendedName>
</protein>
<dbReference type="Proteomes" id="UP000177040">
    <property type="component" value="Unassembled WGS sequence"/>
</dbReference>
<sequence>MKFQKKYLLVIPAFVLAGLIGVGSVSASGMGAKGLHGFRGFGGGVADPDKWAEQMNQNASLLGISVDEMKTYWVQGKNIQDIALEKGITQEQLKTKMQSAAEAKIKLELQSLVNKGYITQAQADARFTVMQEMKNKMGEKMKIRPQMKRGMKFNQPKTAPVKSYQ</sequence>
<dbReference type="AlphaFoldDB" id="A0A1F6N0H6"/>
<dbReference type="EMBL" id="MFQH01000024">
    <property type="protein sequence ID" value="OGH77384.1"/>
    <property type="molecule type" value="Genomic_DNA"/>
</dbReference>
<accession>A0A1F6N0H6</accession>
<evidence type="ECO:0000313" key="2">
    <source>
        <dbReference type="Proteomes" id="UP000177040"/>
    </source>
</evidence>
<proteinExistence type="predicted"/>